<dbReference type="InterPro" id="IPR007963">
    <property type="entry name" value="Peptidase_M61_catalytic"/>
</dbReference>
<name>A0A1G9MLX0_9BACT</name>
<dbReference type="EMBL" id="FNFO01000008">
    <property type="protein sequence ID" value="SDL75260.1"/>
    <property type="molecule type" value="Genomic_DNA"/>
</dbReference>
<dbReference type="SUPFAM" id="SSF55486">
    <property type="entry name" value="Metalloproteases ('zincins'), catalytic domain"/>
    <property type="match status" value="1"/>
</dbReference>
<feature type="domain" description="PDZ" evidence="1">
    <location>
        <begin position="465"/>
        <end position="532"/>
    </location>
</feature>
<keyword evidence="2" id="KW-0645">Protease</keyword>
<dbReference type="InterPro" id="IPR024191">
    <property type="entry name" value="Peptidase_M61"/>
</dbReference>
<dbReference type="Pfam" id="PF05299">
    <property type="entry name" value="Peptidase_M61"/>
    <property type="match status" value="1"/>
</dbReference>
<dbReference type="InterPro" id="IPR027268">
    <property type="entry name" value="Peptidase_M4/M1_CTD_sf"/>
</dbReference>
<keyword evidence="2" id="KW-0378">Hydrolase</keyword>
<organism evidence="2 3">
    <name type="scientific">Catalinimonas alkaloidigena</name>
    <dbReference type="NCBI Taxonomy" id="1075417"/>
    <lineage>
        <taxon>Bacteria</taxon>
        <taxon>Pseudomonadati</taxon>
        <taxon>Bacteroidota</taxon>
        <taxon>Cytophagia</taxon>
        <taxon>Cytophagales</taxon>
        <taxon>Catalimonadaceae</taxon>
        <taxon>Catalinimonas</taxon>
    </lineage>
</organism>
<evidence type="ECO:0000313" key="3">
    <source>
        <dbReference type="Proteomes" id="UP000198510"/>
    </source>
</evidence>
<dbReference type="GO" id="GO:0008237">
    <property type="term" value="F:metallopeptidase activity"/>
    <property type="evidence" value="ECO:0007669"/>
    <property type="project" value="UniProtKB-KW"/>
</dbReference>
<protein>
    <submittedName>
        <fullName evidence="2">Predicted metalloprotease, contains C-terminal PDZ domain</fullName>
    </submittedName>
</protein>
<dbReference type="OrthoDB" id="9778516at2"/>
<dbReference type="InterPro" id="IPR040756">
    <property type="entry name" value="Peptidase_M61_N"/>
</dbReference>
<accession>A0A1G9MLX0</accession>
<keyword evidence="2" id="KW-0482">Metalloprotease</keyword>
<dbReference type="RefSeq" id="WP_089684804.1">
    <property type="nucleotide sequence ID" value="NZ_FNFO01000008.1"/>
</dbReference>
<dbReference type="SUPFAM" id="SSF50156">
    <property type="entry name" value="PDZ domain-like"/>
    <property type="match status" value="1"/>
</dbReference>
<dbReference type="InterPro" id="IPR036034">
    <property type="entry name" value="PDZ_sf"/>
</dbReference>
<dbReference type="Gene3D" id="1.10.390.10">
    <property type="entry name" value="Neutral Protease Domain 2"/>
    <property type="match status" value="1"/>
</dbReference>
<dbReference type="Gene3D" id="2.30.42.10">
    <property type="match status" value="1"/>
</dbReference>
<keyword evidence="3" id="KW-1185">Reference proteome</keyword>
<dbReference type="Proteomes" id="UP000198510">
    <property type="component" value="Unassembled WGS sequence"/>
</dbReference>
<gene>
    <name evidence="2" type="ORF">SAMN05421823_10825</name>
</gene>
<reference evidence="2 3" key="1">
    <citation type="submission" date="2016-10" db="EMBL/GenBank/DDBJ databases">
        <authorList>
            <person name="de Groot N.N."/>
        </authorList>
    </citation>
    <scope>NUCLEOTIDE SEQUENCE [LARGE SCALE GENOMIC DNA]</scope>
    <source>
        <strain evidence="2 3">DSM 25186</strain>
    </source>
</reference>
<dbReference type="GO" id="GO:0006508">
    <property type="term" value="P:proteolysis"/>
    <property type="evidence" value="ECO:0007669"/>
    <property type="project" value="UniProtKB-KW"/>
</dbReference>
<evidence type="ECO:0000259" key="1">
    <source>
        <dbReference type="SMART" id="SM00228"/>
    </source>
</evidence>
<dbReference type="PIRSF" id="PIRSF016493">
    <property type="entry name" value="Glycyl_aminpptds"/>
    <property type="match status" value="1"/>
</dbReference>
<dbReference type="Pfam" id="PF17899">
    <property type="entry name" value="Peptidase_M61_N"/>
    <property type="match status" value="1"/>
</dbReference>
<dbReference type="Gene3D" id="2.60.40.3650">
    <property type="match status" value="1"/>
</dbReference>
<sequence length="571" mass="65972">MQYRLSCANPHAQSLEIELTLNKLKGTRLVLQLPAWRPGRYELANFAKNVRTFAAFDAQERPLKWEKVAKDRWEIRIGKAKSVTVRYTYYARQMDGGGSWIDETQWYLNFINFALYAEDRLDEPCDVILDVPRHYQVACGMKALSKHHLRAENYYQLVDSPLIASDSLQHFTYEAEGIPFHVWIQGNWTPDWPQMHMAFQLFSEKQIQTFGEFPEPEYHFLIQALPWKFYHGVEHRNSTAIVLGPDYELSQPFLYRELLGVSSHELYHAWNVVRIRPAEMMPYDFARENYFRTGFVAEGVTTYCGDLFLARAGVFSLEEYLMELNKLLQRHFLNYGRLNLSVADSSFDTWLDGYTPGIPHRKGSIYVEGAVAALILDLELRELTQGERSLDDVMRIMWDEFGRVGRGYTVADYQEALERVAGKKMKEYVDTCLFGTVDLSPRLRRALHTVGLSLHEISPDLLSERQWGVRTSFRDGSLRVEATAPGSPAERVLCRDDELIALNGIRLQNNLEALLHTQPSPEAVELTLFRNHRLQQVTLAADGQTYFAVHQVRLPAQVTGDQARRRHEWLG</sequence>
<dbReference type="STRING" id="1075417.SAMN05421823_10825"/>
<proteinExistence type="predicted"/>
<dbReference type="InterPro" id="IPR001478">
    <property type="entry name" value="PDZ"/>
</dbReference>
<dbReference type="SMART" id="SM00228">
    <property type="entry name" value="PDZ"/>
    <property type="match status" value="1"/>
</dbReference>
<evidence type="ECO:0000313" key="2">
    <source>
        <dbReference type="EMBL" id="SDL75260.1"/>
    </source>
</evidence>
<dbReference type="AlphaFoldDB" id="A0A1G9MLX0"/>